<evidence type="ECO:0000313" key="4">
    <source>
        <dbReference type="Proteomes" id="UP001139157"/>
    </source>
</evidence>
<comment type="caution">
    <text evidence="3">The sequence shown here is derived from an EMBL/GenBank/DDBJ whole genome shotgun (WGS) entry which is preliminary data.</text>
</comment>
<dbReference type="RefSeq" id="WP_251908962.1">
    <property type="nucleotide sequence ID" value="NZ_JAMRXG010000001.1"/>
</dbReference>
<evidence type="ECO:0000313" key="3">
    <source>
        <dbReference type="EMBL" id="MCM6772085.1"/>
    </source>
</evidence>
<evidence type="ECO:0000259" key="2">
    <source>
        <dbReference type="Pfam" id="PF12697"/>
    </source>
</evidence>
<dbReference type="Pfam" id="PF12697">
    <property type="entry name" value="Abhydrolase_6"/>
    <property type="match status" value="1"/>
</dbReference>
<dbReference type="PANTHER" id="PTHR43798">
    <property type="entry name" value="MONOACYLGLYCEROL LIPASE"/>
    <property type="match status" value="1"/>
</dbReference>
<accession>A0A9X2E1X7</accession>
<sequence>MPTAPLVLLHGVGMSARVWDEISPALSRRHPVFAPTMLGHRGGPPAARQPVAIADLVTDIERRMDERGWETAHFAGNSLGGWVAIELARRGRARSVCALSPAGFWTARGHGHTTGIATIEQLAAFTRLTRPLAPIGLLSATVRRIALQDIIEHGDRVPPRRALAIADDLLDCAALHDVLATTEQIEPLDPSPCPITLAWSARDRILPISVNAAIARQRLPRADFEILAGAGHVPMLDVPRRVTRAILDTVARADRHTE</sequence>
<dbReference type="AlphaFoldDB" id="A0A9X2E1X7"/>
<dbReference type="InterPro" id="IPR029058">
    <property type="entry name" value="AB_hydrolase_fold"/>
</dbReference>
<dbReference type="SUPFAM" id="SSF53474">
    <property type="entry name" value="alpha/beta-Hydrolases"/>
    <property type="match status" value="1"/>
</dbReference>
<keyword evidence="1 3" id="KW-0378">Hydrolase</keyword>
<dbReference type="Proteomes" id="UP001139157">
    <property type="component" value="Unassembled WGS sequence"/>
</dbReference>
<evidence type="ECO:0000256" key="1">
    <source>
        <dbReference type="ARBA" id="ARBA00022801"/>
    </source>
</evidence>
<protein>
    <submittedName>
        <fullName evidence="3">Alpha/beta fold hydrolase</fullName>
    </submittedName>
</protein>
<dbReference type="EMBL" id="JAMRXG010000001">
    <property type="protein sequence ID" value="MCM6772085.1"/>
    <property type="molecule type" value="Genomic_DNA"/>
</dbReference>
<dbReference type="GO" id="GO:0016787">
    <property type="term" value="F:hydrolase activity"/>
    <property type="evidence" value="ECO:0007669"/>
    <property type="project" value="UniProtKB-KW"/>
</dbReference>
<dbReference type="GO" id="GO:0016020">
    <property type="term" value="C:membrane"/>
    <property type="evidence" value="ECO:0007669"/>
    <property type="project" value="TreeGrafter"/>
</dbReference>
<proteinExistence type="predicted"/>
<feature type="domain" description="AB hydrolase-1" evidence="2">
    <location>
        <begin position="6"/>
        <end position="244"/>
    </location>
</feature>
<dbReference type="InterPro" id="IPR000073">
    <property type="entry name" value="AB_hydrolase_1"/>
</dbReference>
<keyword evidence="4" id="KW-1185">Reference proteome</keyword>
<reference evidence="3" key="1">
    <citation type="submission" date="2022-06" db="EMBL/GenBank/DDBJ databases">
        <title>Novel species in genus nocardia.</title>
        <authorList>
            <person name="Li F."/>
        </authorList>
    </citation>
    <scope>NUCLEOTIDE SEQUENCE</scope>
    <source>
        <strain evidence="3">CDC141</strain>
    </source>
</reference>
<dbReference type="PANTHER" id="PTHR43798:SF31">
    <property type="entry name" value="AB HYDROLASE SUPERFAMILY PROTEIN YCLE"/>
    <property type="match status" value="1"/>
</dbReference>
<organism evidence="3 4">
    <name type="scientific">Nocardia pulmonis</name>
    <dbReference type="NCBI Taxonomy" id="2951408"/>
    <lineage>
        <taxon>Bacteria</taxon>
        <taxon>Bacillati</taxon>
        <taxon>Actinomycetota</taxon>
        <taxon>Actinomycetes</taxon>
        <taxon>Mycobacteriales</taxon>
        <taxon>Nocardiaceae</taxon>
        <taxon>Nocardia</taxon>
    </lineage>
</organism>
<gene>
    <name evidence="3" type="ORF">NDR86_01195</name>
</gene>
<dbReference type="Gene3D" id="3.40.50.1820">
    <property type="entry name" value="alpha/beta hydrolase"/>
    <property type="match status" value="1"/>
</dbReference>
<name>A0A9X2E1X7_9NOCA</name>
<dbReference type="InterPro" id="IPR050266">
    <property type="entry name" value="AB_hydrolase_sf"/>
</dbReference>